<dbReference type="SUPFAM" id="SSF50249">
    <property type="entry name" value="Nucleic acid-binding proteins"/>
    <property type="match status" value="1"/>
</dbReference>
<feature type="domain" description="Large ribosomal subunit protein uL2 RNA-binding" evidence="6">
    <location>
        <begin position="113"/>
        <end position="195"/>
    </location>
</feature>
<dbReference type="InterPro" id="IPR008991">
    <property type="entry name" value="Translation_prot_SH3-like_sf"/>
</dbReference>
<evidence type="ECO:0000256" key="2">
    <source>
        <dbReference type="ARBA" id="ARBA00022980"/>
    </source>
</evidence>
<organism evidence="7 8">
    <name type="scientific">Trichogramma brassicae</name>
    <dbReference type="NCBI Taxonomy" id="86971"/>
    <lineage>
        <taxon>Eukaryota</taxon>
        <taxon>Metazoa</taxon>
        <taxon>Ecdysozoa</taxon>
        <taxon>Arthropoda</taxon>
        <taxon>Hexapoda</taxon>
        <taxon>Insecta</taxon>
        <taxon>Pterygota</taxon>
        <taxon>Neoptera</taxon>
        <taxon>Endopterygota</taxon>
        <taxon>Hymenoptera</taxon>
        <taxon>Apocrita</taxon>
        <taxon>Proctotrupomorpha</taxon>
        <taxon>Chalcidoidea</taxon>
        <taxon>Trichogrammatidae</taxon>
        <taxon>Trichogramma</taxon>
    </lineage>
</organism>
<dbReference type="Pfam" id="PF03947">
    <property type="entry name" value="Ribosomal_L2_C"/>
    <property type="match status" value="1"/>
</dbReference>
<dbReference type="EMBL" id="CADCXV010000491">
    <property type="protein sequence ID" value="CAB0030499.1"/>
    <property type="molecule type" value="Genomic_DNA"/>
</dbReference>
<gene>
    <name evidence="7" type="ORF">TBRA_LOCUS2498</name>
</gene>
<dbReference type="OrthoDB" id="268576at2759"/>
<keyword evidence="2" id="KW-0689">Ribosomal protein</keyword>
<dbReference type="Gene3D" id="2.40.50.140">
    <property type="entry name" value="Nucleic acid-binding proteins"/>
    <property type="match status" value="1"/>
</dbReference>
<evidence type="ECO:0000313" key="8">
    <source>
        <dbReference type="Proteomes" id="UP000479190"/>
    </source>
</evidence>
<dbReference type="GO" id="GO:0005762">
    <property type="term" value="C:mitochondrial large ribosomal subunit"/>
    <property type="evidence" value="ECO:0007669"/>
    <property type="project" value="TreeGrafter"/>
</dbReference>
<sequence length="343" mass="38396">MIHAHIHTNTVHDRIESSAICKLAAAYRKIAHTVCQKTCPPRRCFVGSFSRVRKPWWPVRGPAAASCQLVISRDYYKPKYVPKPGIKGKAYRRIVHFKDEYTVEPLEVTNLAGRDPVTGRVVAKGIGGGIKHKYHWINWLRDGPTDLNEKPKEERVLEVLFDGCRTSLVALVGSGKELYYILATMNMKEGDILRVHKGIPRIPIFPNEGDCYPLGALPVGTLVNCVEKYPGLGGFLIHAAGCCGTITEKQGDRVIVKVPSKKPFSLDQRCMATVGRLSNELHGVTPIGSAQRNRELGNRPRSGLWQRKTGRHGRKIKPPPRVRAFDPYEPKKDNTWQLTLNGL</sequence>
<dbReference type="PANTHER" id="PTHR13691">
    <property type="entry name" value="RIBOSOMAL PROTEIN L2"/>
    <property type="match status" value="1"/>
</dbReference>
<dbReference type="AlphaFoldDB" id="A0A6H5I6F4"/>
<dbReference type="InterPro" id="IPR022669">
    <property type="entry name" value="Ribosomal_uL2_C"/>
</dbReference>
<name>A0A6H5I6F4_9HYME</name>
<feature type="compositionally biased region" description="Basic residues" evidence="4">
    <location>
        <begin position="308"/>
        <end position="320"/>
    </location>
</feature>
<dbReference type="Proteomes" id="UP000479190">
    <property type="component" value="Unassembled WGS sequence"/>
</dbReference>
<comment type="similarity">
    <text evidence="1">Belongs to the universal ribosomal protein uL2 family.</text>
</comment>
<evidence type="ECO:0000259" key="6">
    <source>
        <dbReference type="SMART" id="SM01383"/>
    </source>
</evidence>
<accession>A0A6H5I6F4</accession>
<dbReference type="GO" id="GO:0003723">
    <property type="term" value="F:RNA binding"/>
    <property type="evidence" value="ECO:0007669"/>
    <property type="project" value="TreeGrafter"/>
</dbReference>
<evidence type="ECO:0000259" key="5">
    <source>
        <dbReference type="SMART" id="SM01382"/>
    </source>
</evidence>
<dbReference type="SMART" id="SM01383">
    <property type="entry name" value="Ribosomal_L2"/>
    <property type="match status" value="1"/>
</dbReference>
<dbReference type="Gene3D" id="2.30.30.30">
    <property type="match status" value="1"/>
</dbReference>
<dbReference type="PANTHER" id="PTHR13691:SF73">
    <property type="entry name" value="LARGE RIBOSOMAL SUBUNIT PROTEIN UL2M"/>
    <property type="match status" value="1"/>
</dbReference>
<dbReference type="GO" id="GO:0032543">
    <property type="term" value="P:mitochondrial translation"/>
    <property type="evidence" value="ECO:0007669"/>
    <property type="project" value="TreeGrafter"/>
</dbReference>
<dbReference type="InterPro" id="IPR012340">
    <property type="entry name" value="NA-bd_OB-fold"/>
</dbReference>
<protein>
    <submittedName>
        <fullName evidence="7">Uncharacterized protein</fullName>
    </submittedName>
</protein>
<feature type="region of interest" description="Disordered" evidence="4">
    <location>
        <begin position="291"/>
        <end position="329"/>
    </location>
</feature>
<evidence type="ECO:0000313" key="7">
    <source>
        <dbReference type="EMBL" id="CAB0030499.1"/>
    </source>
</evidence>
<dbReference type="SMART" id="SM01382">
    <property type="entry name" value="Ribosomal_L2_C"/>
    <property type="match status" value="1"/>
</dbReference>
<evidence type="ECO:0000256" key="3">
    <source>
        <dbReference type="ARBA" id="ARBA00023274"/>
    </source>
</evidence>
<dbReference type="InterPro" id="IPR022666">
    <property type="entry name" value="Ribosomal_uL2_RNA-bd_dom"/>
</dbReference>
<reference evidence="7 8" key="1">
    <citation type="submission" date="2020-02" db="EMBL/GenBank/DDBJ databases">
        <authorList>
            <person name="Ferguson B K."/>
        </authorList>
    </citation>
    <scope>NUCLEOTIDE SEQUENCE [LARGE SCALE GENOMIC DNA]</scope>
</reference>
<keyword evidence="8" id="KW-1185">Reference proteome</keyword>
<feature type="domain" description="Large ribosomal subunit protein uL2 C-terminal" evidence="5">
    <location>
        <begin position="206"/>
        <end position="320"/>
    </location>
</feature>
<proteinExistence type="inferred from homology"/>
<keyword evidence="3" id="KW-0687">Ribonucleoprotein</keyword>
<evidence type="ECO:0000256" key="4">
    <source>
        <dbReference type="SAM" id="MobiDB-lite"/>
    </source>
</evidence>
<evidence type="ECO:0000256" key="1">
    <source>
        <dbReference type="ARBA" id="ARBA00005636"/>
    </source>
</evidence>
<dbReference type="GO" id="GO:0003735">
    <property type="term" value="F:structural constituent of ribosome"/>
    <property type="evidence" value="ECO:0007669"/>
    <property type="project" value="InterPro"/>
</dbReference>
<dbReference type="InterPro" id="IPR002171">
    <property type="entry name" value="Ribosomal_uL2"/>
</dbReference>
<dbReference type="SUPFAM" id="SSF50104">
    <property type="entry name" value="Translation proteins SH3-like domain"/>
    <property type="match status" value="1"/>
</dbReference>
<dbReference type="InterPro" id="IPR014722">
    <property type="entry name" value="Rib_uL2_dom2"/>
</dbReference>